<evidence type="ECO:0000313" key="6">
    <source>
        <dbReference type="Proteomes" id="UP000515204"/>
    </source>
</evidence>
<evidence type="ECO:0000256" key="1">
    <source>
        <dbReference type="ARBA" id="ARBA00001933"/>
    </source>
</evidence>
<dbReference type="GeneID" id="106750486"/>
<dbReference type="Pfam" id="PF00155">
    <property type="entry name" value="Aminotran_1_2"/>
    <property type="match status" value="1"/>
</dbReference>
<dbReference type="GO" id="GO:0030170">
    <property type="term" value="F:pyridoxal phosphate binding"/>
    <property type="evidence" value="ECO:0007669"/>
    <property type="project" value="InterPro"/>
</dbReference>
<gene>
    <name evidence="7" type="primary">LOC106750486</name>
</gene>
<dbReference type="RefSeq" id="XP_014486347.1">
    <property type="nucleotide sequence ID" value="XM_014630861.1"/>
</dbReference>
<keyword evidence="2" id="KW-0032">Aminotransferase</keyword>
<dbReference type="KEGG" id="dqu:106750486"/>
<dbReference type="SUPFAM" id="SSF53383">
    <property type="entry name" value="PLP-dependent transferases"/>
    <property type="match status" value="1"/>
</dbReference>
<dbReference type="OrthoDB" id="691673at2759"/>
<sequence length="417" mass="48178">MDYTKFFAKVTSRRRSNFIRKIFEVQSLVKDPIILAGGLPNTATFPIKDLSVTYEDGISLNLTKSELDTALQYMPSQGYKPLLEKWREFQKTWHTPQRKDWDVAFTSGAMDACSKVFEMIIDEDEPIMLQIPTYVGITGALRSLQPDIIEISQDADGIIPEQIVKECEQRRMNNKQMPKLLYVNPTGANPTGTILSENRRRKIYELAQKYNFLIVEDDPYCFVHFLNKQPTSFFSLDTDGRVIRLDTFSKFISSGLRMGIVTAHKNIVDKIVIHMENSSLHSPAISQVLIYKLFEIWEPHRFEEHFKNIQRFYRERRDAMLASAKKYLTGLAEWNVPQGGMFLWLKITATDNTMDLVTNKCLLNGVFVLPGNIFYYDTEKLTSYLRLSYSYASSEEMDKGLSIMADIIREEIAKKVK</sequence>
<evidence type="ECO:0000256" key="3">
    <source>
        <dbReference type="ARBA" id="ARBA00022679"/>
    </source>
</evidence>
<name>A0A6P3Y8K6_DINQU</name>
<dbReference type="GO" id="GO:0016212">
    <property type="term" value="F:kynurenine-oxoglutarate transaminase activity"/>
    <property type="evidence" value="ECO:0007669"/>
    <property type="project" value="TreeGrafter"/>
</dbReference>
<keyword evidence="6" id="KW-1185">Reference proteome</keyword>
<dbReference type="AlphaFoldDB" id="A0A6P3Y8K6"/>
<dbReference type="InterPro" id="IPR004839">
    <property type="entry name" value="Aminotransferase_I/II_large"/>
</dbReference>
<organism evidence="6 7">
    <name type="scientific">Dinoponera quadriceps</name>
    <name type="common">South American ant</name>
    <dbReference type="NCBI Taxonomy" id="609295"/>
    <lineage>
        <taxon>Eukaryota</taxon>
        <taxon>Metazoa</taxon>
        <taxon>Ecdysozoa</taxon>
        <taxon>Arthropoda</taxon>
        <taxon>Hexapoda</taxon>
        <taxon>Insecta</taxon>
        <taxon>Pterygota</taxon>
        <taxon>Neoptera</taxon>
        <taxon>Endopterygota</taxon>
        <taxon>Hymenoptera</taxon>
        <taxon>Apocrita</taxon>
        <taxon>Aculeata</taxon>
        <taxon>Formicoidea</taxon>
        <taxon>Formicidae</taxon>
        <taxon>Ponerinae</taxon>
        <taxon>Ponerini</taxon>
        <taxon>Dinoponera</taxon>
    </lineage>
</organism>
<dbReference type="Gene3D" id="3.40.640.10">
    <property type="entry name" value="Type I PLP-dependent aspartate aminotransferase-like (Major domain)"/>
    <property type="match status" value="1"/>
</dbReference>
<feature type="domain" description="Aminotransferase class I/classII large" evidence="5">
    <location>
        <begin position="67"/>
        <end position="401"/>
    </location>
</feature>
<dbReference type="PANTHER" id="PTHR42790">
    <property type="entry name" value="AMINOTRANSFERASE"/>
    <property type="match status" value="1"/>
</dbReference>
<evidence type="ECO:0000259" key="5">
    <source>
        <dbReference type="Pfam" id="PF00155"/>
    </source>
</evidence>
<comment type="cofactor">
    <cofactor evidence="1">
        <name>pyridoxal 5'-phosphate</name>
        <dbReference type="ChEBI" id="CHEBI:597326"/>
    </cofactor>
</comment>
<evidence type="ECO:0000256" key="2">
    <source>
        <dbReference type="ARBA" id="ARBA00022576"/>
    </source>
</evidence>
<reference evidence="7" key="1">
    <citation type="submission" date="2025-08" db="UniProtKB">
        <authorList>
            <consortium name="RefSeq"/>
        </authorList>
    </citation>
    <scope>IDENTIFICATION</scope>
</reference>
<keyword evidence="4" id="KW-0663">Pyridoxal phosphate</keyword>
<dbReference type="PANTHER" id="PTHR42790:SF19">
    <property type="entry name" value="KYNURENINE_ALPHA-AMINOADIPATE AMINOTRANSFERASE, MITOCHONDRIAL"/>
    <property type="match status" value="1"/>
</dbReference>
<evidence type="ECO:0000256" key="4">
    <source>
        <dbReference type="ARBA" id="ARBA00022898"/>
    </source>
</evidence>
<proteinExistence type="predicted"/>
<dbReference type="InterPro" id="IPR015421">
    <property type="entry name" value="PyrdxlP-dep_Trfase_major"/>
</dbReference>
<dbReference type="InterPro" id="IPR050859">
    <property type="entry name" value="Class-I_PLP-dep_aminotransf"/>
</dbReference>
<protein>
    <submittedName>
        <fullName evidence="7">Kynurenine/alpha-aminoadipate aminotransferase, mitochondrial-like</fullName>
    </submittedName>
</protein>
<dbReference type="Proteomes" id="UP000515204">
    <property type="component" value="Unplaced"/>
</dbReference>
<accession>A0A6P3Y8K6</accession>
<evidence type="ECO:0000313" key="7">
    <source>
        <dbReference type="RefSeq" id="XP_014486347.1"/>
    </source>
</evidence>
<dbReference type="GO" id="GO:1901605">
    <property type="term" value="P:alpha-amino acid metabolic process"/>
    <property type="evidence" value="ECO:0007669"/>
    <property type="project" value="TreeGrafter"/>
</dbReference>
<keyword evidence="3" id="KW-0808">Transferase</keyword>
<dbReference type="CDD" id="cd00609">
    <property type="entry name" value="AAT_like"/>
    <property type="match status" value="1"/>
</dbReference>
<dbReference type="FunFam" id="3.90.1150.10:FF:000166">
    <property type="entry name" value="Kynurenine/alpha-aminoadipate aminotransferase, mitochondrial"/>
    <property type="match status" value="1"/>
</dbReference>
<dbReference type="InterPro" id="IPR015424">
    <property type="entry name" value="PyrdxlP-dep_Trfase"/>
</dbReference>